<dbReference type="AlphaFoldDB" id="A0ABD2X6T4"/>
<feature type="domain" description="FLYWCH-type" evidence="4">
    <location>
        <begin position="6"/>
        <end position="53"/>
    </location>
</feature>
<name>A0ABD2X6T4_9HYME</name>
<keyword evidence="7" id="KW-1185">Reference proteome</keyword>
<dbReference type="GO" id="GO:0008270">
    <property type="term" value="F:zinc ion binding"/>
    <property type="evidence" value="ECO:0007669"/>
    <property type="project" value="UniProtKB-KW"/>
</dbReference>
<protein>
    <recommendedName>
        <fullName evidence="8">MULE transposase domain-containing protein</fullName>
    </recommendedName>
</protein>
<evidence type="ECO:0000259" key="5">
    <source>
        <dbReference type="Pfam" id="PF10551"/>
    </source>
</evidence>
<feature type="domain" description="MULE transposase" evidence="5">
    <location>
        <begin position="185"/>
        <end position="289"/>
    </location>
</feature>
<comment type="caution">
    <text evidence="6">The sequence shown here is derived from an EMBL/GenBank/DDBJ whole genome shotgun (WGS) entry which is preliminary data.</text>
</comment>
<dbReference type="Proteomes" id="UP001627154">
    <property type="component" value="Unassembled WGS sequence"/>
</dbReference>
<organism evidence="6 7">
    <name type="scientific">Trichogramma kaykai</name>
    <dbReference type="NCBI Taxonomy" id="54128"/>
    <lineage>
        <taxon>Eukaryota</taxon>
        <taxon>Metazoa</taxon>
        <taxon>Ecdysozoa</taxon>
        <taxon>Arthropoda</taxon>
        <taxon>Hexapoda</taxon>
        <taxon>Insecta</taxon>
        <taxon>Pterygota</taxon>
        <taxon>Neoptera</taxon>
        <taxon>Endopterygota</taxon>
        <taxon>Hymenoptera</taxon>
        <taxon>Apocrita</taxon>
        <taxon>Proctotrupomorpha</taxon>
        <taxon>Chalcidoidea</taxon>
        <taxon>Trichogrammatidae</taxon>
        <taxon>Trichogramma</taxon>
    </lineage>
</organism>
<evidence type="ECO:0000313" key="6">
    <source>
        <dbReference type="EMBL" id="KAL3401063.1"/>
    </source>
</evidence>
<keyword evidence="2" id="KW-0863">Zinc-finger</keyword>
<dbReference type="Pfam" id="PF04500">
    <property type="entry name" value="FLYWCH"/>
    <property type="match status" value="1"/>
</dbReference>
<keyword evidence="1" id="KW-0479">Metal-binding</keyword>
<dbReference type="InterPro" id="IPR018289">
    <property type="entry name" value="MULE_transposase_dom"/>
</dbReference>
<accession>A0ABD2X6T4</accession>
<evidence type="ECO:0000256" key="2">
    <source>
        <dbReference type="ARBA" id="ARBA00022771"/>
    </source>
</evidence>
<proteinExistence type="predicted"/>
<evidence type="ECO:0000259" key="4">
    <source>
        <dbReference type="Pfam" id="PF04500"/>
    </source>
</evidence>
<dbReference type="Gene3D" id="2.20.25.240">
    <property type="match status" value="1"/>
</dbReference>
<gene>
    <name evidence="6" type="ORF">TKK_005698</name>
</gene>
<evidence type="ECO:0008006" key="8">
    <source>
        <dbReference type="Google" id="ProtNLM"/>
    </source>
</evidence>
<reference evidence="6 7" key="1">
    <citation type="journal article" date="2024" name="bioRxiv">
        <title>A reference genome for Trichogramma kaykai: A tiny desert-dwelling parasitoid wasp with competing sex-ratio distorters.</title>
        <authorList>
            <person name="Culotta J."/>
            <person name="Lindsey A.R."/>
        </authorList>
    </citation>
    <scope>NUCLEOTIDE SEQUENCE [LARGE SCALE GENOMIC DNA]</scope>
    <source>
        <strain evidence="6 7">KSX58</strain>
    </source>
</reference>
<evidence type="ECO:0000256" key="3">
    <source>
        <dbReference type="ARBA" id="ARBA00022833"/>
    </source>
</evidence>
<sequence length="475" mass="54444">MAKFLGKKLLVDGYVYLRSQQAKGRTYWDCNRLRAKECDARAITTGDSDETLVVLQGPAQKPHPHPPDVEECSAEKVKFSIKRKAEEHPEEPPARILRSELSGLSSDVHSHLPDRENLKKSIRRLRRKNWPPNPTSIDALGEIPERFTKTSMDEHFLLYDSQDNAARVIVFSTRKNLEILLRSYIWFLDGTFKVSPNIFTQVFTVLGVVRRETRDADDEVTRTEVYALLSSKEESQYIAVLSAILESATNFNIQCKPEVIMTDFEMAIINSCEEIFPDARIACCFFHLGQSLYRKVQELGFSEAYNDEKDRSFKKFAMMLLGLAFVPVTDVPSVMRSLKKSAPNSLQALYRYFDETYTVTDLHRVILKCLLRQLERFDDVYSEHRALVQSALADLVKFQELEFPEVVVLGPDCHNEDWDRDTECAFCGLPRCNPPPPIYRPVDDLGRVLCAFIDLLISPALSLKTPWRNLSIHNV</sequence>
<dbReference type="Pfam" id="PF10551">
    <property type="entry name" value="MULE"/>
    <property type="match status" value="1"/>
</dbReference>
<dbReference type="PANTHER" id="PTHR47160">
    <property type="entry name" value="PUTATIVE-RELATED"/>
    <property type="match status" value="1"/>
</dbReference>
<keyword evidence="3" id="KW-0862">Zinc</keyword>
<evidence type="ECO:0000256" key="1">
    <source>
        <dbReference type="ARBA" id="ARBA00022723"/>
    </source>
</evidence>
<dbReference type="EMBL" id="JBJJXI010000049">
    <property type="protein sequence ID" value="KAL3401063.1"/>
    <property type="molecule type" value="Genomic_DNA"/>
</dbReference>
<dbReference type="InterPro" id="IPR007588">
    <property type="entry name" value="Znf_FLYWCH"/>
</dbReference>
<evidence type="ECO:0000313" key="7">
    <source>
        <dbReference type="Proteomes" id="UP001627154"/>
    </source>
</evidence>
<dbReference type="PANTHER" id="PTHR47160:SF10">
    <property type="entry name" value="MULE TRANSPOSASE DOMAIN-CONTAINING PROTEIN"/>
    <property type="match status" value="1"/>
</dbReference>